<dbReference type="Pfam" id="PF01648">
    <property type="entry name" value="ACPS"/>
    <property type="match status" value="1"/>
</dbReference>
<gene>
    <name evidence="8 10" type="primary">acpS</name>
    <name evidence="10" type="ORF">COB21_01395</name>
</gene>
<dbReference type="InterPro" id="IPR004568">
    <property type="entry name" value="Ppantetheine-prot_Trfase_dom"/>
</dbReference>
<proteinExistence type="inferred from homology"/>
<dbReference type="InterPro" id="IPR037143">
    <property type="entry name" value="4-PPantetheinyl_Trfase_dom_sf"/>
</dbReference>
<dbReference type="GO" id="GO:0005737">
    <property type="term" value="C:cytoplasm"/>
    <property type="evidence" value="ECO:0007669"/>
    <property type="project" value="UniProtKB-SubCell"/>
</dbReference>
<dbReference type="SUPFAM" id="SSF56214">
    <property type="entry name" value="4'-phosphopantetheinyl transferase"/>
    <property type="match status" value="1"/>
</dbReference>
<dbReference type="GO" id="GO:0006633">
    <property type="term" value="P:fatty acid biosynthetic process"/>
    <property type="evidence" value="ECO:0007669"/>
    <property type="project" value="UniProtKB-UniRule"/>
</dbReference>
<dbReference type="NCBIfam" id="TIGR00556">
    <property type="entry name" value="pantethn_trn"/>
    <property type="match status" value="1"/>
</dbReference>
<evidence type="ECO:0000313" key="11">
    <source>
        <dbReference type="Proteomes" id="UP000218775"/>
    </source>
</evidence>
<evidence type="ECO:0000256" key="5">
    <source>
        <dbReference type="ARBA" id="ARBA00022842"/>
    </source>
</evidence>
<protein>
    <recommendedName>
        <fullName evidence="8">Holo-[acyl-carrier-protein] synthase</fullName>
        <shortName evidence="8">Holo-ACP synthase</shortName>
        <ecNumber evidence="8">2.7.8.7</ecNumber>
    </recommendedName>
    <alternativeName>
        <fullName evidence="8">4'-phosphopantetheinyl transferase AcpS</fullName>
    </alternativeName>
</protein>
<keyword evidence="8" id="KW-0963">Cytoplasm</keyword>
<dbReference type="Proteomes" id="UP000218775">
    <property type="component" value="Unassembled WGS sequence"/>
</dbReference>
<keyword evidence="7 8" id="KW-0275">Fatty acid biosynthesis</keyword>
<comment type="catalytic activity">
    <reaction evidence="8">
        <text>apo-[ACP] + CoA = holo-[ACP] + adenosine 3',5'-bisphosphate + H(+)</text>
        <dbReference type="Rhea" id="RHEA:12068"/>
        <dbReference type="Rhea" id="RHEA-COMP:9685"/>
        <dbReference type="Rhea" id="RHEA-COMP:9690"/>
        <dbReference type="ChEBI" id="CHEBI:15378"/>
        <dbReference type="ChEBI" id="CHEBI:29999"/>
        <dbReference type="ChEBI" id="CHEBI:57287"/>
        <dbReference type="ChEBI" id="CHEBI:58343"/>
        <dbReference type="ChEBI" id="CHEBI:64479"/>
        <dbReference type="EC" id="2.7.8.7"/>
    </reaction>
</comment>
<keyword evidence="4 8" id="KW-0276">Fatty acid metabolism</keyword>
<evidence type="ECO:0000313" key="10">
    <source>
        <dbReference type="EMBL" id="PCI78150.1"/>
    </source>
</evidence>
<keyword evidence="2 8" id="KW-0808">Transferase</keyword>
<reference evidence="11" key="1">
    <citation type="submission" date="2017-08" db="EMBL/GenBank/DDBJ databases">
        <title>A dynamic microbial community with high functional redundancy inhabits the cold, oxic subseafloor aquifer.</title>
        <authorList>
            <person name="Tully B.J."/>
            <person name="Wheat C.G."/>
            <person name="Glazer B.T."/>
            <person name="Huber J.A."/>
        </authorList>
    </citation>
    <scope>NUCLEOTIDE SEQUENCE [LARGE SCALE GENOMIC DNA]</scope>
</reference>
<feature type="binding site" evidence="8">
    <location>
        <position position="56"/>
    </location>
    <ligand>
        <name>Mg(2+)</name>
        <dbReference type="ChEBI" id="CHEBI:18420"/>
    </ligand>
</feature>
<keyword evidence="5 8" id="KW-0460">Magnesium</keyword>
<comment type="similarity">
    <text evidence="8">Belongs to the P-Pant transferase superfamily. AcpS family.</text>
</comment>
<keyword evidence="3 8" id="KW-0479">Metal-binding</keyword>
<dbReference type="GO" id="GO:0000287">
    <property type="term" value="F:magnesium ion binding"/>
    <property type="evidence" value="ECO:0007669"/>
    <property type="project" value="UniProtKB-UniRule"/>
</dbReference>
<dbReference type="Gene3D" id="3.90.470.20">
    <property type="entry name" value="4'-phosphopantetheinyl transferase domain"/>
    <property type="match status" value="1"/>
</dbReference>
<comment type="caution">
    <text evidence="10">The sequence shown here is derived from an EMBL/GenBank/DDBJ whole genome shotgun (WGS) entry which is preliminary data.</text>
</comment>
<comment type="subcellular location">
    <subcellularLocation>
        <location evidence="8">Cytoplasm</location>
    </subcellularLocation>
</comment>
<feature type="binding site" evidence="8">
    <location>
        <position position="7"/>
    </location>
    <ligand>
        <name>Mg(2+)</name>
        <dbReference type="ChEBI" id="CHEBI:18420"/>
    </ligand>
</feature>
<dbReference type="HAMAP" id="MF_00101">
    <property type="entry name" value="AcpS"/>
    <property type="match status" value="1"/>
</dbReference>
<comment type="function">
    <text evidence="8">Transfers the 4'-phosphopantetheine moiety from coenzyme A to a Ser of acyl-carrier-protein.</text>
</comment>
<dbReference type="EMBL" id="NVUK01000008">
    <property type="protein sequence ID" value="PCI78150.1"/>
    <property type="molecule type" value="Genomic_DNA"/>
</dbReference>
<evidence type="ECO:0000256" key="7">
    <source>
        <dbReference type="ARBA" id="ARBA00023160"/>
    </source>
</evidence>
<sequence length="120" mass="13170">MKAIGIDLIEIERIASSMTRFKQAFLEKILTLHEQDLALTHKNPTCFVAGRFAAKEAIAKALKTGFGKHLSFHDIEITNDTLGAPLAKLSEKARKHFNNPNILLSISHSKSMATAVACVL</sequence>
<keyword evidence="1 8" id="KW-0444">Lipid biosynthesis</keyword>
<evidence type="ECO:0000256" key="8">
    <source>
        <dbReference type="HAMAP-Rule" id="MF_00101"/>
    </source>
</evidence>
<organism evidence="10 11">
    <name type="scientific">Aerophobetes bacterium</name>
    <dbReference type="NCBI Taxonomy" id="2030807"/>
    <lineage>
        <taxon>Bacteria</taxon>
        <taxon>Candidatus Aerophobota</taxon>
    </lineage>
</organism>
<name>A0A2A4X6F6_UNCAE</name>
<evidence type="ECO:0000256" key="1">
    <source>
        <dbReference type="ARBA" id="ARBA00022516"/>
    </source>
</evidence>
<dbReference type="InterPro" id="IPR002582">
    <property type="entry name" value="ACPS"/>
</dbReference>
<evidence type="ECO:0000256" key="3">
    <source>
        <dbReference type="ARBA" id="ARBA00022723"/>
    </source>
</evidence>
<dbReference type="NCBIfam" id="TIGR00516">
    <property type="entry name" value="acpS"/>
    <property type="match status" value="1"/>
</dbReference>
<evidence type="ECO:0000256" key="6">
    <source>
        <dbReference type="ARBA" id="ARBA00023098"/>
    </source>
</evidence>
<dbReference type="AlphaFoldDB" id="A0A2A4X6F6"/>
<dbReference type="EC" id="2.7.8.7" evidence="8"/>
<comment type="cofactor">
    <cofactor evidence="8">
        <name>Mg(2+)</name>
        <dbReference type="ChEBI" id="CHEBI:18420"/>
    </cofactor>
</comment>
<evidence type="ECO:0000259" key="9">
    <source>
        <dbReference type="Pfam" id="PF01648"/>
    </source>
</evidence>
<evidence type="ECO:0000256" key="4">
    <source>
        <dbReference type="ARBA" id="ARBA00022832"/>
    </source>
</evidence>
<accession>A0A2A4X6F6</accession>
<feature type="domain" description="4'-phosphopantetheinyl transferase" evidence="9">
    <location>
        <begin position="3"/>
        <end position="95"/>
    </location>
</feature>
<dbReference type="GO" id="GO:0008897">
    <property type="term" value="F:holo-[acyl-carrier-protein] synthase activity"/>
    <property type="evidence" value="ECO:0007669"/>
    <property type="project" value="UniProtKB-UniRule"/>
</dbReference>
<keyword evidence="6 8" id="KW-0443">Lipid metabolism</keyword>
<evidence type="ECO:0000256" key="2">
    <source>
        <dbReference type="ARBA" id="ARBA00022679"/>
    </source>
</evidence>
<dbReference type="InterPro" id="IPR008278">
    <property type="entry name" value="4-PPantetheinyl_Trfase_dom"/>
</dbReference>